<gene>
    <name evidence="1" type="ORF">L2E82_10125</name>
</gene>
<proteinExistence type="predicted"/>
<reference evidence="1 2" key="2">
    <citation type="journal article" date="2022" name="Mol. Ecol. Resour.">
        <title>The genomes of chicory, endive, great burdock and yacon provide insights into Asteraceae paleo-polyploidization history and plant inulin production.</title>
        <authorList>
            <person name="Fan W."/>
            <person name="Wang S."/>
            <person name="Wang H."/>
            <person name="Wang A."/>
            <person name="Jiang F."/>
            <person name="Liu H."/>
            <person name="Zhao H."/>
            <person name="Xu D."/>
            <person name="Zhang Y."/>
        </authorList>
    </citation>
    <scope>NUCLEOTIDE SEQUENCE [LARGE SCALE GENOMIC DNA]</scope>
    <source>
        <strain evidence="2">cv. Punajuju</strain>
        <tissue evidence="1">Leaves</tissue>
    </source>
</reference>
<dbReference type="EMBL" id="CM042010">
    <property type="protein sequence ID" value="KAI3780165.1"/>
    <property type="molecule type" value="Genomic_DNA"/>
</dbReference>
<keyword evidence="2" id="KW-1185">Reference proteome</keyword>
<organism evidence="1 2">
    <name type="scientific">Cichorium intybus</name>
    <name type="common">Chicory</name>
    <dbReference type="NCBI Taxonomy" id="13427"/>
    <lineage>
        <taxon>Eukaryota</taxon>
        <taxon>Viridiplantae</taxon>
        <taxon>Streptophyta</taxon>
        <taxon>Embryophyta</taxon>
        <taxon>Tracheophyta</taxon>
        <taxon>Spermatophyta</taxon>
        <taxon>Magnoliopsida</taxon>
        <taxon>eudicotyledons</taxon>
        <taxon>Gunneridae</taxon>
        <taxon>Pentapetalae</taxon>
        <taxon>asterids</taxon>
        <taxon>campanulids</taxon>
        <taxon>Asterales</taxon>
        <taxon>Asteraceae</taxon>
        <taxon>Cichorioideae</taxon>
        <taxon>Cichorieae</taxon>
        <taxon>Cichoriinae</taxon>
        <taxon>Cichorium</taxon>
    </lineage>
</organism>
<sequence length="338" mass="37641">MLMKQYKVLNSNLDTLIQAQTGFDPTKPTVGNLSKEIENMELTLTKELNDSVNQLEKRLLDQQAKIQSTFEQKIQSAVAEVEKKMNELAEKVESSNSEVLKVLQDLRTETQSIQQSTKFEKQLDEAKAKIETAAQTALEISKFAEELQNTNAVLNQDMFTRLTNVLQPLINFADRLARPQVRPAPAQHVGHASKGGEALVTTSEATTTITTTTYVATSLGTPPVVVCSGPTFSTITTTTMGSSEAGGSTEKTVESSIAPHMEKVYKARREDYALMLKMNAFAHDDGKWIVEAIKTFRFQDLSVFNRLPLRSFDTTDSDDQQLDLPFNSKTFAFLQFIQ</sequence>
<evidence type="ECO:0000313" key="1">
    <source>
        <dbReference type="EMBL" id="KAI3780165.1"/>
    </source>
</evidence>
<comment type="caution">
    <text evidence="1">The sequence shown here is derived from an EMBL/GenBank/DDBJ whole genome shotgun (WGS) entry which is preliminary data.</text>
</comment>
<reference evidence="2" key="1">
    <citation type="journal article" date="2022" name="Mol. Ecol. Resour.">
        <title>The genomes of chicory, endive, great burdock and yacon provide insights into Asteraceae palaeo-polyploidization history and plant inulin production.</title>
        <authorList>
            <person name="Fan W."/>
            <person name="Wang S."/>
            <person name="Wang H."/>
            <person name="Wang A."/>
            <person name="Jiang F."/>
            <person name="Liu H."/>
            <person name="Zhao H."/>
            <person name="Xu D."/>
            <person name="Zhang Y."/>
        </authorList>
    </citation>
    <scope>NUCLEOTIDE SEQUENCE [LARGE SCALE GENOMIC DNA]</scope>
    <source>
        <strain evidence="2">cv. Punajuju</strain>
    </source>
</reference>
<accession>A0ACB9G9U0</accession>
<evidence type="ECO:0000313" key="2">
    <source>
        <dbReference type="Proteomes" id="UP001055811"/>
    </source>
</evidence>
<protein>
    <submittedName>
        <fullName evidence="1">Uncharacterized protein</fullName>
    </submittedName>
</protein>
<name>A0ACB9G9U0_CICIN</name>
<dbReference type="Proteomes" id="UP001055811">
    <property type="component" value="Linkage Group LG02"/>
</dbReference>